<gene>
    <name evidence="1" type="ORF">A3D81_02215</name>
</gene>
<dbReference type="STRING" id="1797715.A3D81_02215"/>
<dbReference type="AlphaFoldDB" id="A0A1F5GGZ5"/>
<reference evidence="1 2" key="1">
    <citation type="journal article" date="2016" name="Nat. Commun.">
        <title>Thousands of microbial genomes shed light on interconnected biogeochemical processes in an aquifer system.</title>
        <authorList>
            <person name="Anantharaman K."/>
            <person name="Brown C.T."/>
            <person name="Hug L.A."/>
            <person name="Sharon I."/>
            <person name="Castelle C.J."/>
            <person name="Probst A.J."/>
            <person name="Thomas B.C."/>
            <person name="Singh A."/>
            <person name="Wilkins M.J."/>
            <person name="Karaoz U."/>
            <person name="Brodie E.L."/>
            <person name="Williams K.H."/>
            <person name="Hubbard S.S."/>
            <person name="Banfield J.F."/>
        </authorList>
    </citation>
    <scope>NUCLEOTIDE SEQUENCE [LARGE SCALE GENOMIC DNA]</scope>
</reference>
<proteinExistence type="predicted"/>
<dbReference type="EMBL" id="MFBE01000023">
    <property type="protein sequence ID" value="OGD91099.1"/>
    <property type="molecule type" value="Genomic_DNA"/>
</dbReference>
<accession>A0A1F5GGZ5</accession>
<dbReference type="Proteomes" id="UP000178492">
    <property type="component" value="Unassembled WGS sequence"/>
</dbReference>
<comment type="caution">
    <text evidence="1">The sequence shown here is derived from an EMBL/GenBank/DDBJ whole genome shotgun (WGS) entry which is preliminary data.</text>
</comment>
<name>A0A1F5GGZ5_9BACT</name>
<evidence type="ECO:0000313" key="1">
    <source>
        <dbReference type="EMBL" id="OGD91099.1"/>
    </source>
</evidence>
<organism evidence="1 2">
    <name type="scientific">Candidatus Curtissbacteria bacterium RIFCSPHIGHO2_02_FULL_40_17</name>
    <dbReference type="NCBI Taxonomy" id="1797715"/>
    <lineage>
        <taxon>Bacteria</taxon>
        <taxon>Candidatus Curtissiibacteriota</taxon>
    </lineage>
</organism>
<evidence type="ECO:0000313" key="2">
    <source>
        <dbReference type="Proteomes" id="UP000178492"/>
    </source>
</evidence>
<protein>
    <submittedName>
        <fullName evidence="1">Uncharacterized protein</fullName>
    </submittedName>
</protein>
<sequence length="216" mass="23982">MEGEVSNVPPVEKTTAAKKSRFISRVPQAVRTLIRRSSKKEGVNDKQEIFYYGTPFDFQGLPKIGDGEGWGAGIYLTKSRNYAESYARGGESYRQHIAAEAKGKPRNPQLIKITVAGQANIVNLEIPTPKELENAILEKLNEAERTSFLKRYSAFGSNTEAFKNALAQTVPAERYVAMLREAGIDGFRDLTRDEIAILNPAVLKRVGTEKLTGFEN</sequence>